<dbReference type="CDD" id="cd19535">
    <property type="entry name" value="Cyc_NRPS"/>
    <property type="match status" value="1"/>
</dbReference>
<dbReference type="FunFam" id="1.10.1200.10:FF:000016">
    <property type="entry name" value="Non-ribosomal peptide synthase"/>
    <property type="match status" value="1"/>
</dbReference>
<dbReference type="Gene3D" id="3.40.47.10">
    <property type="match status" value="1"/>
</dbReference>
<comment type="similarity">
    <text evidence="12">In the C-terminal section; belongs to the NRP synthetase family.</text>
</comment>
<evidence type="ECO:0000256" key="10">
    <source>
        <dbReference type="ARBA" id="ARBA00023098"/>
    </source>
</evidence>
<dbReference type="InterPro" id="IPR045851">
    <property type="entry name" value="AMP-bd_C_sf"/>
</dbReference>
<evidence type="ECO:0000256" key="3">
    <source>
        <dbReference type="ARBA" id="ARBA00007380"/>
    </source>
</evidence>
<keyword evidence="18" id="KW-1185">Reference proteome</keyword>
<dbReference type="InterPro" id="IPR014043">
    <property type="entry name" value="Acyl_transferase_dom"/>
</dbReference>
<dbReference type="SMART" id="SM00825">
    <property type="entry name" value="PKS_KS"/>
    <property type="match status" value="1"/>
</dbReference>
<dbReference type="PROSITE" id="PS52004">
    <property type="entry name" value="KS3_2"/>
    <property type="match status" value="1"/>
</dbReference>
<dbReference type="InterPro" id="IPR014031">
    <property type="entry name" value="Ketoacyl_synth_C"/>
</dbReference>
<evidence type="ECO:0000313" key="17">
    <source>
        <dbReference type="EMBL" id="SCL14702.1"/>
    </source>
</evidence>
<evidence type="ECO:0000313" key="18">
    <source>
        <dbReference type="Proteomes" id="UP000199699"/>
    </source>
</evidence>
<dbReference type="SUPFAM" id="SSF56801">
    <property type="entry name" value="Acetyl-CoA synthetase-like"/>
    <property type="match status" value="1"/>
</dbReference>
<dbReference type="PANTHER" id="PTHR43775:SF37">
    <property type="entry name" value="SI:DKEY-61P9.11"/>
    <property type="match status" value="1"/>
</dbReference>
<feature type="domain" description="Carrier" evidence="15">
    <location>
        <begin position="918"/>
        <end position="993"/>
    </location>
</feature>
<dbReference type="GO" id="GO:0005886">
    <property type="term" value="C:plasma membrane"/>
    <property type="evidence" value="ECO:0007669"/>
    <property type="project" value="TreeGrafter"/>
</dbReference>
<dbReference type="Gene3D" id="3.30.559.10">
    <property type="entry name" value="Chloramphenicol acetyltransferase-like domain"/>
    <property type="match status" value="2"/>
</dbReference>
<dbReference type="GO" id="GO:0016874">
    <property type="term" value="F:ligase activity"/>
    <property type="evidence" value="ECO:0007669"/>
    <property type="project" value="UniProtKB-KW"/>
</dbReference>
<keyword evidence="11" id="KW-0511">Multifunctional enzyme</keyword>
<dbReference type="InterPro" id="IPR029058">
    <property type="entry name" value="AB_hydrolase_fold"/>
</dbReference>
<dbReference type="SUPFAM" id="SSF53901">
    <property type="entry name" value="Thiolase-like"/>
    <property type="match status" value="1"/>
</dbReference>
<dbReference type="Pfam" id="PF13193">
    <property type="entry name" value="AMP-binding_C"/>
    <property type="match status" value="1"/>
</dbReference>
<dbReference type="Pfam" id="PF00668">
    <property type="entry name" value="Condensation"/>
    <property type="match status" value="2"/>
</dbReference>
<reference evidence="17 18" key="1">
    <citation type="submission" date="2016-06" db="EMBL/GenBank/DDBJ databases">
        <authorList>
            <person name="Kjaerup R.B."/>
            <person name="Dalgaard T.S."/>
            <person name="Juul-Madsen H.R."/>
        </authorList>
    </citation>
    <scope>NUCLEOTIDE SEQUENCE [LARGE SCALE GENOMIC DNA]</scope>
    <source>
        <strain evidence="17 18">DSM 43818</strain>
    </source>
</reference>
<evidence type="ECO:0000256" key="9">
    <source>
        <dbReference type="ARBA" id="ARBA00022832"/>
    </source>
</evidence>
<dbReference type="InterPro" id="IPR032821">
    <property type="entry name" value="PKS_assoc"/>
</dbReference>
<dbReference type="InterPro" id="IPR016035">
    <property type="entry name" value="Acyl_Trfase/lysoPLipase"/>
</dbReference>
<gene>
    <name evidence="17" type="ORF">GA0070616_0516</name>
</gene>
<comment type="cofactor">
    <cofactor evidence="1">
        <name>pantetheine 4'-phosphate</name>
        <dbReference type="ChEBI" id="CHEBI:47942"/>
    </cofactor>
</comment>
<dbReference type="Pfam" id="PF00698">
    <property type="entry name" value="Acyl_transf_1"/>
    <property type="match status" value="1"/>
</dbReference>
<dbReference type="FunFam" id="3.40.47.10:FF:000042">
    <property type="entry name" value="Polyketide synthase Pks13"/>
    <property type="match status" value="1"/>
</dbReference>
<feature type="domain" description="Carrier" evidence="15">
    <location>
        <begin position="1986"/>
        <end position="2060"/>
    </location>
</feature>
<dbReference type="InterPro" id="IPR057737">
    <property type="entry name" value="Condensation_MtbB-like"/>
</dbReference>
<evidence type="ECO:0000256" key="11">
    <source>
        <dbReference type="ARBA" id="ARBA00023268"/>
    </source>
</evidence>
<dbReference type="SUPFAM" id="SSF52151">
    <property type="entry name" value="FabD/lysophospholipase-like"/>
    <property type="match status" value="1"/>
</dbReference>
<feature type="region of interest" description="Disordered" evidence="14">
    <location>
        <begin position="2250"/>
        <end position="2270"/>
    </location>
</feature>
<dbReference type="InterPro" id="IPR020841">
    <property type="entry name" value="PKS_Beta-ketoAc_synthase_dom"/>
</dbReference>
<dbReference type="PROSITE" id="PS50075">
    <property type="entry name" value="CARRIER"/>
    <property type="match status" value="2"/>
</dbReference>
<feature type="region of interest" description="Disordered" evidence="14">
    <location>
        <begin position="892"/>
        <end position="916"/>
    </location>
</feature>
<evidence type="ECO:0000256" key="4">
    <source>
        <dbReference type="ARBA" id="ARBA00016743"/>
    </source>
</evidence>
<dbReference type="FunFam" id="3.40.50.12780:FF:000012">
    <property type="entry name" value="Non-ribosomal peptide synthetase"/>
    <property type="match status" value="1"/>
</dbReference>
<dbReference type="EMBL" id="FMHT01000003">
    <property type="protein sequence ID" value="SCL14702.1"/>
    <property type="molecule type" value="Genomic_DNA"/>
</dbReference>
<keyword evidence="9" id="KW-0276">Fatty acid metabolism</keyword>
<dbReference type="SUPFAM" id="SSF55048">
    <property type="entry name" value="Probable ACP-binding domain of malonyl-CoA ACP transacylase"/>
    <property type="match status" value="1"/>
</dbReference>
<evidence type="ECO:0000256" key="2">
    <source>
        <dbReference type="ARBA" id="ARBA00005102"/>
    </source>
</evidence>
<keyword evidence="8" id="KW-0808">Transferase</keyword>
<dbReference type="Gene3D" id="3.30.70.3290">
    <property type="match status" value="1"/>
</dbReference>
<keyword evidence="10" id="KW-0443">Lipid metabolism</keyword>
<dbReference type="InterPro" id="IPR025110">
    <property type="entry name" value="AMP-bd_C"/>
</dbReference>
<dbReference type="InterPro" id="IPR001227">
    <property type="entry name" value="Ac_transferase_dom_sf"/>
</dbReference>
<dbReference type="CDD" id="cd12114">
    <property type="entry name" value="A_NRPS_TlmIV_like"/>
    <property type="match status" value="1"/>
</dbReference>
<evidence type="ECO:0000256" key="1">
    <source>
        <dbReference type="ARBA" id="ARBA00001957"/>
    </source>
</evidence>
<dbReference type="InterPro" id="IPR018201">
    <property type="entry name" value="Ketoacyl_synth_AS"/>
</dbReference>
<comment type="similarity">
    <text evidence="3">Belongs to the ATP-dependent AMP-binding enzyme family. MbtB subfamily.</text>
</comment>
<proteinExistence type="inferred from homology"/>
<dbReference type="GO" id="GO:0071770">
    <property type="term" value="P:DIM/DIP cell wall layer assembly"/>
    <property type="evidence" value="ECO:0007669"/>
    <property type="project" value="TreeGrafter"/>
</dbReference>
<dbReference type="InterPro" id="IPR014030">
    <property type="entry name" value="Ketoacyl_synth_N"/>
</dbReference>
<dbReference type="InterPro" id="IPR020845">
    <property type="entry name" value="AMP-binding_CS"/>
</dbReference>
<evidence type="ECO:0000256" key="8">
    <source>
        <dbReference type="ARBA" id="ARBA00022679"/>
    </source>
</evidence>
<dbReference type="GO" id="GO:0031177">
    <property type="term" value="F:phosphopantetheine binding"/>
    <property type="evidence" value="ECO:0007669"/>
    <property type="project" value="InterPro"/>
</dbReference>
<evidence type="ECO:0000256" key="12">
    <source>
        <dbReference type="ARBA" id="ARBA00029443"/>
    </source>
</evidence>
<dbReference type="CDD" id="cd00833">
    <property type="entry name" value="PKS"/>
    <property type="match status" value="1"/>
</dbReference>
<evidence type="ECO:0000256" key="7">
    <source>
        <dbReference type="ARBA" id="ARBA00022598"/>
    </source>
</evidence>
<dbReference type="Gene3D" id="3.40.366.10">
    <property type="entry name" value="Malonyl-Coenzyme A Acyl Carrier Protein, domain 2"/>
    <property type="match status" value="1"/>
</dbReference>
<dbReference type="SUPFAM" id="SSF47336">
    <property type="entry name" value="ACP-like"/>
    <property type="match status" value="2"/>
</dbReference>
<dbReference type="Gene3D" id="1.10.1200.10">
    <property type="entry name" value="ACP-like"/>
    <property type="match status" value="1"/>
</dbReference>
<dbReference type="Pfam" id="PF00550">
    <property type="entry name" value="PP-binding"/>
    <property type="match status" value="2"/>
</dbReference>
<name>A0A1C6RC24_9ACTN</name>
<dbReference type="InterPro" id="IPR016039">
    <property type="entry name" value="Thiolase-like"/>
</dbReference>
<keyword evidence="6" id="KW-0597">Phosphoprotein</keyword>
<protein>
    <recommendedName>
        <fullName evidence="4">Phenyloxazoline synthase MbtB</fullName>
    </recommendedName>
    <alternativeName>
        <fullName evidence="13">Mycobactin synthetase protein B</fullName>
    </alternativeName>
</protein>
<dbReference type="RefSeq" id="WP_091075553.1">
    <property type="nucleotide sequence ID" value="NZ_FMHT01000003.1"/>
</dbReference>
<dbReference type="GO" id="GO:0006633">
    <property type="term" value="P:fatty acid biosynthetic process"/>
    <property type="evidence" value="ECO:0007669"/>
    <property type="project" value="InterPro"/>
</dbReference>
<keyword evidence="7" id="KW-0436">Ligase</keyword>
<dbReference type="GO" id="GO:0004312">
    <property type="term" value="F:fatty acid synthase activity"/>
    <property type="evidence" value="ECO:0007669"/>
    <property type="project" value="TreeGrafter"/>
</dbReference>
<evidence type="ECO:0000256" key="13">
    <source>
        <dbReference type="ARBA" id="ARBA00033440"/>
    </source>
</evidence>
<dbReference type="PROSITE" id="PS00012">
    <property type="entry name" value="PHOSPHOPANTETHEINE"/>
    <property type="match status" value="2"/>
</dbReference>
<dbReference type="PROSITE" id="PS00606">
    <property type="entry name" value="KS3_1"/>
    <property type="match status" value="1"/>
</dbReference>
<dbReference type="InterPro" id="IPR000873">
    <property type="entry name" value="AMP-dep_synth/lig_dom"/>
</dbReference>
<dbReference type="SMART" id="SM00823">
    <property type="entry name" value="PKS_PP"/>
    <property type="match status" value="2"/>
</dbReference>
<sequence>MTSADSTGDIAVIGMSGRFPGAPDIAAFWRNLRQGVESITFWDEEVLRAAGIPQETLADPRYVRAASVLDGIDLFDATFFGYNAREAALIDPQQRLFLEAAWHALEDAGYPPGSIDASVGVYASSSLSTYLIGNILAGRVMSTISETLDLLVTNDKDYLPSRVSFKLGLGGPAVAVQTACSSSLVAVHVATQSLLEGECDIALAGGAAVRLPQPTGYLWEEGLIFSRDGHCRPYDADATGTMFGSGVGVVVLKRLEDALADGDHVEAVIRGSAVTNDGAAKVGYTAPGVDGQARAIATALGVSGIDPATVTAIEGHGTGTLLGDPIEVTALNRVFASRARRRGQIALASVKSNVGHLDTAAGVTGLIKAVLQLRHRELVPSLNYDKPNPEIDFDSSPLSVVTELREWSVSDAPRRIGVSSFGMGGTNAHVVLEEAAQRPPAPAPARATQVITLSARTPAALDDAGERLARALTATDAPSLADVAWTLRAGRTAERHRRVVVAADPTEAAAALTDPARALTGSAVDRPRMVFLLPGQGSQYPGMGAQLYATEPAYREALDAVVEDLRPHLGLDLRTVLHDDGGDPQETARRLESTDLAQPALFAVGYATAALLRSWGVTPDAMIGHSVGEITAACLAGVLDRADAARLVAARGRLMRALPPGAMLSVPLAEGAVRAHLTPTLSLAAANGPDLCVVSGPTEEVEALGRALAEQGVTSRRLHTSHAFHSAMMEPMLEPFAAELAGLRLSPPAVPYLANRTGDWITEAEATDPAYWVGHVRDTVRFGDAVARVAGADAVLLEVGPGHTLGTLARQVTREATVLATHPAPGEVTDPHHAARIAGRLWAAGVAVDLDAVHGGGTGRRVSLPGYPFQRRRYWIEPDGTVAAPLDLAARQEGGESATDRGGPNLDQRPNVQTPYVAPRDDRERLVAGIWQDLLGVAPVGVEDNFVELGGHSLLATRVVARVNEAFGTRITLREMLAAPTVAGVATLVAAGRRDDPDGDEPEPGLPPAVPAPDDLYEPFPLAEIQQAQWLGRLGSVEGGNVAAHVYWEVETGEVDLAALTASWQEVIRRHPMLRAVVGDDGRQRILADPGPYAIEATDLRDRPADEVEAHLAELREFLAHQMRPVDVWPLWDVRATLLPGGRTRLHLGFDLMIADIGSIRLISRDWRRIHQEIGGLAPLDVTYRDYVLATEKLRGTPLHQRSLAYWRERIAELPPRPDLPLATAPAAITRPEPVSFDLALDRATWQRILDRAGGYGLTASSVLLAVYAYALGTWCRSGRFTVNVTVTNRLPVHPHVGDLVGEFASFDLLPVDLTAAGSVAELARHLQEQSWADLEHRYVSGVEVLREMARARGGAAGAVMPVVFTSTVVQENEPGDETWFGWLGDMVHEVAQTPQVWLDFALLETADGVRMSWHGVRQLFPDGVLDAVFDAFSRLTTALAEHDDAWRTDPGDLRPVAQRELVAAANETAGRRADGLLHAPLLGWVRRDPGRPAVVSVDGVVSYGELYRHARVVAHRLRDLGVGPNELVAVAVDKSAAQVVAALGVLLAGGAYLPVDPDLPEERQDHLVAFGGCRVVLARVDGPRRGWPDGVAEVVVDLSVVPPELVDPEPVAGPDDLAYVIFTSGSTGMPKGVMIRHRAACNTIDDVNDRWSVGPDDAVLGLSSLSFDLSVYDVFGLLGAGGRLVLPRHGSNRDPGHWVDLVARHGVTVWNSVPALAQMLADHVAGSGRVGVLGSVRLFLMSGDWIPVDLPGQLRRLAPGCLPVSLGGATEASIWSIFHEIGEVDPAWESVPYGRALRNQSFHVLNDRWQECPVWVTGELFIGGDGLADGYWRDEERTAARFVTHPVSGERLYRTGDLGRWRPEGCIEFLGREDFQVKIGGYRIELGEIEAALGRAPGVAAAVATALGDRHHRRLVAYLVPADPAADREALVEAVRADAAAALPAYMVPTALVALEKLPLSANGKVDRAALPDPARLAAGPAPTGEATETARLLARLIGEVLDQPDVGPFDNFFAIGGDSITGIQIVGRAAAEGIELSPADLFAHQVIAELAAVADARTGATGRPAGDRSFPLTPYQRNLVGADGPATPLRVRVVDLPVPEGFDSDAAGRVLAALLAAHPALRLRLLRTDDGWRQEVGVEDEPYVPLIDLAPLPEQRRAAARDQMVADIRTELDPVDGLLTRAALFDLGAGRRLVWLVAELAVDARSWPILYADLRHALTQAATGDEVALAAPPALLARWAERLATATPPAGTVDAGTSTEPAGGPDLGPVAADAPAYRRVVRVPAERAGALLAAASRTHRLTADEVVAVAFVEALRATGVSRSDLDVEVDLRADGVADLDVTGAVGPYASLARLTVEQAPDDLPDLVGVVKERYRATVRTPVPPAGPAPVLLRHLGDLDGAPGAAGEAADGPAASDGGDHRLTVTSHLAAGDLVVEFSARHTTATDTLDTLAEAVPAALDRLVEASARPGAGTVSPSDFPLAGLGRDDLAAFLGAVAARRTTTPTTGSDEPEGAA</sequence>
<dbReference type="OrthoDB" id="5478077at2"/>
<dbReference type="Gene3D" id="3.40.50.980">
    <property type="match status" value="2"/>
</dbReference>
<dbReference type="InterPro" id="IPR009081">
    <property type="entry name" value="PP-bd_ACP"/>
</dbReference>
<dbReference type="InterPro" id="IPR010071">
    <property type="entry name" value="AA_adenyl_dom"/>
</dbReference>
<dbReference type="SMART" id="SM00827">
    <property type="entry name" value="PKS_AT"/>
    <property type="match status" value="1"/>
</dbReference>
<dbReference type="Pfam" id="PF00501">
    <property type="entry name" value="AMP-binding"/>
    <property type="match status" value="1"/>
</dbReference>
<dbReference type="Proteomes" id="UP000199699">
    <property type="component" value="Unassembled WGS sequence"/>
</dbReference>
<dbReference type="PANTHER" id="PTHR43775">
    <property type="entry name" value="FATTY ACID SYNTHASE"/>
    <property type="match status" value="1"/>
</dbReference>
<dbReference type="InterPro" id="IPR020806">
    <property type="entry name" value="PKS_PP-bd"/>
</dbReference>
<dbReference type="InterPro" id="IPR050091">
    <property type="entry name" value="PKS_NRPS_Biosynth_Enz"/>
</dbReference>
<comment type="pathway">
    <text evidence="2">Siderophore biosynthesis; mycobactin biosynthesis.</text>
</comment>
<dbReference type="Pfam" id="PF16197">
    <property type="entry name" value="KAsynt_C_assoc"/>
    <property type="match status" value="1"/>
</dbReference>
<dbReference type="Gene3D" id="3.40.50.1820">
    <property type="entry name" value="alpha/beta hydrolase"/>
    <property type="match status" value="1"/>
</dbReference>
<dbReference type="Gene3D" id="2.30.38.10">
    <property type="entry name" value="Luciferase, Domain 3"/>
    <property type="match status" value="1"/>
</dbReference>
<dbReference type="InterPro" id="IPR006162">
    <property type="entry name" value="Ppantetheine_attach_site"/>
</dbReference>
<dbReference type="GO" id="GO:0004315">
    <property type="term" value="F:3-oxoacyl-[acyl-carrier-protein] synthase activity"/>
    <property type="evidence" value="ECO:0007669"/>
    <property type="project" value="InterPro"/>
</dbReference>
<dbReference type="FunFam" id="3.30.559.10:FF:000023">
    <property type="entry name" value="Non-ribosomal peptide synthetase"/>
    <property type="match status" value="1"/>
</dbReference>
<evidence type="ECO:0000259" key="16">
    <source>
        <dbReference type="PROSITE" id="PS52004"/>
    </source>
</evidence>
<feature type="region of interest" description="Disordered" evidence="14">
    <location>
        <begin position="992"/>
        <end position="1013"/>
    </location>
</feature>
<dbReference type="Pfam" id="PF00109">
    <property type="entry name" value="ketoacyl-synt"/>
    <property type="match status" value="1"/>
</dbReference>
<evidence type="ECO:0000259" key="15">
    <source>
        <dbReference type="PROSITE" id="PS50075"/>
    </source>
</evidence>
<evidence type="ECO:0000256" key="6">
    <source>
        <dbReference type="ARBA" id="ARBA00022553"/>
    </source>
</evidence>
<dbReference type="PROSITE" id="PS00455">
    <property type="entry name" value="AMP_BINDING"/>
    <property type="match status" value="1"/>
</dbReference>
<dbReference type="InterPro" id="IPR023213">
    <property type="entry name" value="CAT-like_dom_sf"/>
</dbReference>
<feature type="domain" description="Ketosynthase family 3 (KS3)" evidence="16">
    <location>
        <begin position="7"/>
        <end position="434"/>
    </location>
</feature>
<dbReference type="NCBIfam" id="TIGR01733">
    <property type="entry name" value="AA-adenyl-dom"/>
    <property type="match status" value="1"/>
</dbReference>
<dbReference type="InterPro" id="IPR001242">
    <property type="entry name" value="Condensation_dom"/>
</dbReference>
<dbReference type="InterPro" id="IPR036736">
    <property type="entry name" value="ACP-like_sf"/>
</dbReference>
<dbReference type="FunFam" id="3.30.559.30:FF:000006">
    <property type="entry name" value="Yersiniabactin polyketide/non-ribosomal peptide synthetase"/>
    <property type="match status" value="1"/>
</dbReference>
<dbReference type="Gene3D" id="3.30.300.30">
    <property type="match status" value="1"/>
</dbReference>
<dbReference type="Gene3D" id="3.30.559.30">
    <property type="entry name" value="Nonribosomal peptide synthetase, condensation domain"/>
    <property type="match status" value="2"/>
</dbReference>
<keyword evidence="5" id="KW-0596">Phosphopantetheine</keyword>
<dbReference type="Pfam" id="PF02801">
    <property type="entry name" value="Ketoacyl-synt_C"/>
    <property type="match status" value="1"/>
</dbReference>
<dbReference type="GO" id="GO:0005737">
    <property type="term" value="C:cytoplasm"/>
    <property type="evidence" value="ECO:0007669"/>
    <property type="project" value="TreeGrafter"/>
</dbReference>
<evidence type="ECO:0000256" key="14">
    <source>
        <dbReference type="SAM" id="MobiDB-lite"/>
    </source>
</evidence>
<evidence type="ECO:0000256" key="5">
    <source>
        <dbReference type="ARBA" id="ARBA00022450"/>
    </source>
</evidence>
<dbReference type="InterPro" id="IPR016036">
    <property type="entry name" value="Malonyl_transacylase_ACP-bd"/>
</dbReference>
<accession>A0A1C6RC24</accession>
<dbReference type="SUPFAM" id="SSF52777">
    <property type="entry name" value="CoA-dependent acyltransferases"/>
    <property type="match status" value="4"/>
</dbReference>
<dbReference type="GO" id="GO:0044550">
    <property type="term" value="P:secondary metabolite biosynthetic process"/>
    <property type="evidence" value="ECO:0007669"/>
    <property type="project" value="UniProtKB-ARBA"/>
</dbReference>
<dbReference type="STRING" id="145857.GA0070616_0516"/>
<organism evidence="17 18">
    <name type="scientific">Micromonospora nigra</name>
    <dbReference type="NCBI Taxonomy" id="145857"/>
    <lineage>
        <taxon>Bacteria</taxon>
        <taxon>Bacillati</taxon>
        <taxon>Actinomycetota</taxon>
        <taxon>Actinomycetes</taxon>
        <taxon>Micromonosporales</taxon>
        <taxon>Micromonosporaceae</taxon>
        <taxon>Micromonospora</taxon>
    </lineage>
</organism>